<keyword evidence="1" id="KW-1133">Transmembrane helix</keyword>
<comment type="caution">
    <text evidence="2">The sequence shown here is derived from an EMBL/GenBank/DDBJ whole genome shotgun (WGS) entry which is preliminary data.</text>
</comment>
<dbReference type="Proteomes" id="UP000789901">
    <property type="component" value="Unassembled WGS sequence"/>
</dbReference>
<keyword evidence="1" id="KW-0472">Membrane</keyword>
<evidence type="ECO:0000313" key="2">
    <source>
        <dbReference type="EMBL" id="CAG8853523.1"/>
    </source>
</evidence>
<accession>A0ABN7XE37</accession>
<feature type="non-terminal residue" evidence="2">
    <location>
        <position position="1"/>
    </location>
</feature>
<protein>
    <submittedName>
        <fullName evidence="2">20764_t:CDS:1</fullName>
    </submittedName>
</protein>
<dbReference type="EMBL" id="CAJVQB010125449">
    <property type="protein sequence ID" value="CAG8853523.1"/>
    <property type="molecule type" value="Genomic_DNA"/>
</dbReference>
<gene>
    <name evidence="2" type="ORF">GMARGA_LOCUS42344</name>
</gene>
<keyword evidence="3" id="KW-1185">Reference proteome</keyword>
<evidence type="ECO:0000313" key="3">
    <source>
        <dbReference type="Proteomes" id="UP000789901"/>
    </source>
</evidence>
<reference evidence="2 3" key="1">
    <citation type="submission" date="2021-06" db="EMBL/GenBank/DDBJ databases">
        <authorList>
            <person name="Kallberg Y."/>
            <person name="Tangrot J."/>
            <person name="Rosling A."/>
        </authorList>
    </citation>
    <scope>NUCLEOTIDE SEQUENCE [LARGE SCALE GENOMIC DNA]</scope>
    <source>
        <strain evidence="2 3">120-4 pot B 10/14</strain>
    </source>
</reference>
<evidence type="ECO:0000256" key="1">
    <source>
        <dbReference type="SAM" id="Phobius"/>
    </source>
</evidence>
<proteinExistence type="predicted"/>
<name>A0ABN7XE37_GIGMA</name>
<keyword evidence="1" id="KW-0812">Transmembrane</keyword>
<sequence length="54" mass="6280">LFEVENYIHCLSESGSHDGIIEHAIYWSTSFVLGHLILFEFVNSKIDMWLKPVN</sequence>
<organism evidence="2 3">
    <name type="scientific">Gigaspora margarita</name>
    <dbReference type="NCBI Taxonomy" id="4874"/>
    <lineage>
        <taxon>Eukaryota</taxon>
        <taxon>Fungi</taxon>
        <taxon>Fungi incertae sedis</taxon>
        <taxon>Mucoromycota</taxon>
        <taxon>Glomeromycotina</taxon>
        <taxon>Glomeromycetes</taxon>
        <taxon>Diversisporales</taxon>
        <taxon>Gigasporaceae</taxon>
        <taxon>Gigaspora</taxon>
    </lineage>
</organism>
<feature type="transmembrane region" description="Helical" evidence="1">
    <location>
        <begin position="24"/>
        <end position="42"/>
    </location>
</feature>